<evidence type="ECO:0000256" key="2">
    <source>
        <dbReference type="ARBA" id="ARBA00022737"/>
    </source>
</evidence>
<reference evidence="5" key="1">
    <citation type="submission" date="2022-04" db="EMBL/GenBank/DDBJ databases">
        <title>Whole genome sequence of Sphaerotilus sp. FB-5.</title>
        <authorList>
            <person name="Takeda M."/>
            <person name="Narihara S."/>
            <person name="Akimoto M."/>
            <person name="Akimoto R."/>
            <person name="Nishiyashiki S."/>
            <person name="Murakami T."/>
        </authorList>
    </citation>
    <scope>NUCLEOTIDE SEQUENCE</scope>
    <source>
        <strain evidence="5">FB-5</strain>
    </source>
</reference>
<feature type="compositionally biased region" description="Polar residues" evidence="3">
    <location>
        <begin position="13"/>
        <end position="24"/>
    </location>
</feature>
<feature type="domain" description="EF-hand" evidence="4">
    <location>
        <begin position="27"/>
        <end position="62"/>
    </location>
</feature>
<gene>
    <name evidence="5" type="ORF">CATMQ487_20440</name>
</gene>
<organism evidence="5 6">
    <name type="scientific">Sphaerotilus microaerophilus</name>
    <dbReference type="NCBI Taxonomy" id="2914710"/>
    <lineage>
        <taxon>Bacteria</taxon>
        <taxon>Pseudomonadati</taxon>
        <taxon>Pseudomonadota</taxon>
        <taxon>Betaproteobacteria</taxon>
        <taxon>Burkholderiales</taxon>
        <taxon>Sphaerotilaceae</taxon>
        <taxon>Sphaerotilus</taxon>
    </lineage>
</organism>
<keyword evidence="6" id="KW-1185">Reference proteome</keyword>
<dbReference type="Pfam" id="PF13202">
    <property type="entry name" value="EF-hand_5"/>
    <property type="match status" value="4"/>
</dbReference>
<keyword evidence="2" id="KW-0677">Repeat</keyword>
<dbReference type="EMBL" id="AP025730">
    <property type="protein sequence ID" value="BDI05074.1"/>
    <property type="molecule type" value="Genomic_DNA"/>
</dbReference>
<dbReference type="InterPro" id="IPR002048">
    <property type="entry name" value="EF_hand_dom"/>
</dbReference>
<keyword evidence="1" id="KW-0479">Metal-binding</keyword>
<dbReference type="InterPro" id="IPR018247">
    <property type="entry name" value="EF_Hand_1_Ca_BS"/>
</dbReference>
<evidence type="ECO:0000313" key="6">
    <source>
        <dbReference type="Proteomes" id="UP001057498"/>
    </source>
</evidence>
<feature type="domain" description="EF-hand" evidence="4">
    <location>
        <begin position="196"/>
        <end position="231"/>
    </location>
</feature>
<dbReference type="SMART" id="SM00054">
    <property type="entry name" value="EFh"/>
    <property type="match status" value="3"/>
</dbReference>
<accession>A0ABN6PM56</accession>
<feature type="compositionally biased region" description="Gly residues" evidence="3">
    <location>
        <begin position="85"/>
        <end position="99"/>
    </location>
</feature>
<dbReference type="InterPro" id="IPR011992">
    <property type="entry name" value="EF-hand-dom_pair"/>
</dbReference>
<feature type="region of interest" description="Disordered" evidence="3">
    <location>
        <begin position="1"/>
        <end position="187"/>
    </location>
</feature>
<evidence type="ECO:0000256" key="1">
    <source>
        <dbReference type="ARBA" id="ARBA00022723"/>
    </source>
</evidence>
<protein>
    <submittedName>
        <fullName evidence="5">Calcium-binding protein</fullName>
    </submittedName>
</protein>
<dbReference type="PANTHER" id="PTHR10827">
    <property type="entry name" value="RETICULOCALBIN"/>
    <property type="match status" value="1"/>
</dbReference>
<proteinExistence type="predicted"/>
<dbReference type="PROSITE" id="PS00018">
    <property type="entry name" value="EF_HAND_1"/>
    <property type="match status" value="3"/>
</dbReference>
<evidence type="ECO:0000313" key="5">
    <source>
        <dbReference type="EMBL" id="BDI05074.1"/>
    </source>
</evidence>
<feature type="compositionally biased region" description="Low complexity" evidence="3">
    <location>
        <begin position="60"/>
        <end position="71"/>
    </location>
</feature>
<dbReference type="SUPFAM" id="SSF47473">
    <property type="entry name" value="EF-hand"/>
    <property type="match status" value="1"/>
</dbReference>
<dbReference type="PROSITE" id="PS50222">
    <property type="entry name" value="EF_HAND_2"/>
    <property type="match status" value="3"/>
</dbReference>
<dbReference type="RefSeq" id="WP_251973139.1">
    <property type="nucleotide sequence ID" value="NZ_AP025730.1"/>
</dbReference>
<dbReference type="PANTHER" id="PTHR10827:SF98">
    <property type="entry name" value="45 KDA CALCIUM-BINDING PROTEIN"/>
    <property type="match status" value="1"/>
</dbReference>
<name>A0ABN6PM56_9BURK</name>
<evidence type="ECO:0000256" key="3">
    <source>
        <dbReference type="SAM" id="MobiDB-lite"/>
    </source>
</evidence>
<feature type="domain" description="EF-hand" evidence="4">
    <location>
        <begin position="130"/>
        <end position="165"/>
    </location>
</feature>
<evidence type="ECO:0000259" key="4">
    <source>
        <dbReference type="PROSITE" id="PS50222"/>
    </source>
</evidence>
<sequence length="255" mass="26055">MNIGSVGSAGSAWATQMQRGQGAQRTEGAQGMEELFAQIDSDGDGNVTQGEFEAFKPTESSDSAAASTASSFNVEMSTSQFAAQMGGGGHGGRGTHGAGGPPPSLSERDSDDDGSISAEEFGIGSDSTATQDAKATELFSRIDSDGSGELSSEEVEAFESMMAEQRTQGPGGGDPLATLDADEDGSVSAEEFGLEDATAQMQQLFKAIDGDEDGSLSTEELKSFQEQMQAMQAQHYAQVAANGVTADAAAVSTTA</sequence>
<feature type="compositionally biased region" description="Polar residues" evidence="3">
    <location>
        <begin position="72"/>
        <end position="82"/>
    </location>
</feature>
<dbReference type="Gene3D" id="1.10.238.10">
    <property type="entry name" value="EF-hand"/>
    <property type="match status" value="3"/>
</dbReference>
<dbReference type="Proteomes" id="UP001057498">
    <property type="component" value="Chromosome"/>
</dbReference>